<sequence length="393" mass="45365">MAIKPSQIQAILQNKRTHFETFEKRQQSSLDIYQTAWQALCETPKKKLDAWLARQNGTIGARPLASLSDTEQGIHRSRLQWGNREHSLQWVNEHLQGITTFAVDGSQIFPSKDLSPPIALVQIGWFENPHTSAADYTKDIELDVMTPRDLELGDTSKPLDRLVNKHRFRMEIRRLVEYIEQVSDPEHCLVFFDGALVATFADAYEDEDRKEYVEALISLLEASEEYRVPLVGYVDTSSAHDLTTLLEHHSASVAAIPKVTDAQLLNRYMQWGDCTPIFQCDRTGILAEYKTRDKDYSDRIIFSYLKTNQGPPARLEMPRWLHKAGIIDRVLNWVRAEIIVGGGYPYAIETADQTAVLQTNDRQIFFRILQDWASQEDLQLRWSRKMMSKLRRR</sequence>
<evidence type="ECO:0000259" key="1">
    <source>
        <dbReference type="SMART" id="SM00933"/>
    </source>
</evidence>
<evidence type="ECO:0000313" key="3">
    <source>
        <dbReference type="Proteomes" id="UP000481033"/>
    </source>
</evidence>
<dbReference type="InterPro" id="IPR018977">
    <property type="entry name" value="NurA_domain"/>
</dbReference>
<feature type="domain" description="NurA" evidence="1">
    <location>
        <begin position="98"/>
        <end position="357"/>
    </location>
</feature>
<accession>A0A6M0RUZ1</accession>
<gene>
    <name evidence="2" type="ORF">DXZ20_29485</name>
</gene>
<comment type="caution">
    <text evidence="2">The sequence shown here is derived from an EMBL/GenBank/DDBJ whole genome shotgun (WGS) entry which is preliminary data.</text>
</comment>
<dbReference type="RefSeq" id="WP_163703655.1">
    <property type="nucleotide sequence ID" value="NZ_QXHD01000004.1"/>
</dbReference>
<reference evidence="2 3" key="1">
    <citation type="journal article" date="2020" name="Microb. Ecol.">
        <title>Ecogenomics of the Marine Benthic Filamentous Cyanobacterium Adonisia.</title>
        <authorList>
            <person name="Walter J.M."/>
            <person name="Coutinho F.H."/>
            <person name="Leomil L."/>
            <person name="Hargreaves P.I."/>
            <person name="Campeao M.E."/>
            <person name="Vieira V.V."/>
            <person name="Silva B.S."/>
            <person name="Fistarol G.O."/>
            <person name="Salomon P.S."/>
            <person name="Sawabe T."/>
            <person name="Mino S."/>
            <person name="Hosokawa M."/>
            <person name="Miyashita H."/>
            <person name="Maruyama F."/>
            <person name="van Verk M.C."/>
            <person name="Dutilh B.E."/>
            <person name="Thompson C.C."/>
            <person name="Thompson F.L."/>
        </authorList>
    </citation>
    <scope>NUCLEOTIDE SEQUENCE [LARGE SCALE GENOMIC DNA]</scope>
    <source>
        <strain evidence="2 3">CCMR0081</strain>
    </source>
</reference>
<protein>
    <submittedName>
        <fullName evidence="2">NurA domain-containing protein</fullName>
    </submittedName>
</protein>
<dbReference type="Proteomes" id="UP000481033">
    <property type="component" value="Unassembled WGS sequence"/>
</dbReference>
<dbReference type="AlphaFoldDB" id="A0A6M0RUZ1"/>
<dbReference type="EMBL" id="QXHD01000004">
    <property type="protein sequence ID" value="NEZ59700.1"/>
    <property type="molecule type" value="Genomic_DNA"/>
</dbReference>
<dbReference type="SMART" id="SM00933">
    <property type="entry name" value="NurA"/>
    <property type="match status" value="1"/>
</dbReference>
<proteinExistence type="predicted"/>
<name>A0A6M0RUZ1_9CYAN</name>
<keyword evidence="3" id="KW-1185">Reference proteome</keyword>
<dbReference type="Pfam" id="PF09376">
    <property type="entry name" value="NurA"/>
    <property type="match status" value="1"/>
</dbReference>
<organism evidence="2 3">
    <name type="scientific">Adonisia turfae CCMR0081</name>
    <dbReference type="NCBI Taxonomy" id="2292702"/>
    <lineage>
        <taxon>Bacteria</taxon>
        <taxon>Bacillati</taxon>
        <taxon>Cyanobacteriota</taxon>
        <taxon>Adonisia</taxon>
        <taxon>Adonisia turfae</taxon>
    </lineage>
</organism>
<evidence type="ECO:0000313" key="2">
    <source>
        <dbReference type="EMBL" id="NEZ59700.1"/>
    </source>
</evidence>